<dbReference type="InterPro" id="IPR019194">
    <property type="entry name" value="Tscrpt_elong_fac_Eaf_N"/>
</dbReference>
<dbReference type="OrthoDB" id="125903at2759"/>
<feature type="region of interest" description="Disordered" evidence="1">
    <location>
        <begin position="39"/>
        <end position="59"/>
    </location>
</feature>
<feature type="compositionally biased region" description="Acidic residues" evidence="1">
    <location>
        <begin position="358"/>
        <end position="368"/>
    </location>
</feature>
<keyword evidence="3" id="KW-0251">Elongation factor</keyword>
<evidence type="ECO:0000313" key="4">
    <source>
        <dbReference type="Proteomes" id="UP000034841"/>
    </source>
</evidence>
<accession>A0A0F8B1F5</accession>
<dbReference type="GO" id="GO:0003746">
    <property type="term" value="F:translation elongation factor activity"/>
    <property type="evidence" value="ECO:0007669"/>
    <property type="project" value="UniProtKB-KW"/>
</dbReference>
<feature type="compositionally biased region" description="Acidic residues" evidence="1">
    <location>
        <begin position="264"/>
        <end position="286"/>
    </location>
</feature>
<feature type="compositionally biased region" description="Acidic residues" evidence="1">
    <location>
        <begin position="327"/>
        <end position="339"/>
    </location>
</feature>
<dbReference type="EMBL" id="LBBL01000243">
    <property type="protein sequence ID" value="KKF93450.1"/>
    <property type="molecule type" value="Genomic_DNA"/>
</dbReference>
<feature type="compositionally biased region" description="Acidic residues" evidence="1">
    <location>
        <begin position="301"/>
        <end position="317"/>
    </location>
</feature>
<protein>
    <submittedName>
        <fullName evidence="3">RNA polymerase II transcription elongation factor</fullName>
    </submittedName>
</protein>
<sequence>MSIPANLIDPTVAGNYPVILSDALMGTTAKEIFTGVRYNHKPTNSENSGQGKLKPSIPGNHSSYDLSYTDNTGDYGYSGSRTVDDGQYVLYFSPARKAFVLDRVDSTFHMNLKSTPTETAETLEKKHPPLGSSNCADKPTTKERTKAAGTKAASAKASTKKTASKPVKEPKRKAPTKKGKAAAAAAPLVLPTAAPEAPPKKVEELPKPKRPSNKFEDDDDDDDDGGLTVEYPDADKRAPPTTLGAPTFLSTNFSDFVKRQAEHQDEDIYSDGDDEGLFDPSEDEGDGAQNKTSQPFLAETMDIDEEYEEEEEEDNDMDMSATAGAPADDDQTGFFDLEAEFEREMAAEREEKQQSAVSEEESDVSEAE</sequence>
<evidence type="ECO:0000256" key="1">
    <source>
        <dbReference type="SAM" id="MobiDB-lite"/>
    </source>
</evidence>
<keyword evidence="4" id="KW-1185">Reference proteome</keyword>
<feature type="compositionally biased region" description="Acidic residues" evidence="1">
    <location>
        <begin position="216"/>
        <end position="225"/>
    </location>
</feature>
<dbReference type="AlphaFoldDB" id="A0A0F8B1F5"/>
<feature type="compositionally biased region" description="Low complexity" evidence="1">
    <location>
        <begin position="147"/>
        <end position="157"/>
    </location>
</feature>
<feature type="domain" description="Transcription elongation factor Eaf N-terminal" evidence="2">
    <location>
        <begin position="16"/>
        <end position="116"/>
    </location>
</feature>
<feature type="compositionally biased region" description="Basic and acidic residues" evidence="1">
    <location>
        <begin position="198"/>
        <end position="207"/>
    </location>
</feature>
<feature type="compositionally biased region" description="Low complexity" evidence="1">
    <location>
        <begin position="181"/>
        <end position="195"/>
    </location>
</feature>
<evidence type="ECO:0000313" key="3">
    <source>
        <dbReference type="EMBL" id="KKF93450.1"/>
    </source>
</evidence>
<name>A0A0F8B1F5_CERFI</name>
<keyword evidence="3" id="KW-0648">Protein biosynthesis</keyword>
<dbReference type="Pfam" id="PF09816">
    <property type="entry name" value="EAF"/>
    <property type="match status" value="1"/>
</dbReference>
<feature type="compositionally biased region" description="Basic and acidic residues" evidence="1">
    <location>
        <begin position="340"/>
        <end position="353"/>
    </location>
</feature>
<comment type="caution">
    <text evidence="3">The sequence shown here is derived from an EMBL/GenBank/DDBJ whole genome shotgun (WGS) entry which is preliminary data.</text>
</comment>
<feature type="compositionally biased region" description="Polar residues" evidence="1">
    <location>
        <begin position="41"/>
        <end position="50"/>
    </location>
</feature>
<proteinExistence type="predicted"/>
<reference evidence="3 4" key="1">
    <citation type="submission" date="2015-04" db="EMBL/GenBank/DDBJ databases">
        <title>Genome sequence of Ceratocystis platani, a major pathogen of plane trees.</title>
        <authorList>
            <person name="Belbahri L."/>
        </authorList>
    </citation>
    <scope>NUCLEOTIDE SEQUENCE [LARGE SCALE GENOMIC DNA]</scope>
    <source>
        <strain evidence="3 4">CFO</strain>
    </source>
</reference>
<gene>
    <name evidence="3" type="ORF">CFO_g4211</name>
</gene>
<feature type="compositionally biased region" description="Basic residues" evidence="1">
    <location>
        <begin position="170"/>
        <end position="180"/>
    </location>
</feature>
<dbReference type="Proteomes" id="UP000034841">
    <property type="component" value="Unassembled WGS sequence"/>
</dbReference>
<organism evidence="3 4">
    <name type="scientific">Ceratocystis fimbriata f. sp. platani</name>
    <dbReference type="NCBI Taxonomy" id="88771"/>
    <lineage>
        <taxon>Eukaryota</taxon>
        <taxon>Fungi</taxon>
        <taxon>Dikarya</taxon>
        <taxon>Ascomycota</taxon>
        <taxon>Pezizomycotina</taxon>
        <taxon>Sordariomycetes</taxon>
        <taxon>Hypocreomycetidae</taxon>
        <taxon>Microascales</taxon>
        <taxon>Ceratocystidaceae</taxon>
        <taxon>Ceratocystis</taxon>
    </lineage>
</organism>
<feature type="region of interest" description="Disordered" evidence="1">
    <location>
        <begin position="117"/>
        <end position="368"/>
    </location>
</feature>
<evidence type="ECO:0000259" key="2">
    <source>
        <dbReference type="Pfam" id="PF09816"/>
    </source>
</evidence>